<dbReference type="PANTHER" id="PTHR37017:SF11">
    <property type="entry name" value="ESTERASE_LIPASE_THIOESTERASE DOMAIN-CONTAINING PROTEIN"/>
    <property type="match status" value="1"/>
</dbReference>
<name>A0A3L8RE35_STRRN</name>
<dbReference type="RefSeq" id="WP_121823874.1">
    <property type="nucleotide sequence ID" value="NC_022785.1"/>
</dbReference>
<dbReference type="GO" id="GO:0003824">
    <property type="term" value="F:catalytic activity"/>
    <property type="evidence" value="ECO:0007669"/>
    <property type="project" value="UniProtKB-ARBA"/>
</dbReference>
<accession>A0A3L8RE35</accession>
<organism evidence="2 3">
    <name type="scientific">Streptomyces rapamycinicus (strain ATCC 29253 / DSM 41530 / NRRL 5491 / AYB-994)</name>
    <name type="common">Streptomyces hygroscopicus (strain ATCC 29253)</name>
    <dbReference type="NCBI Taxonomy" id="1343740"/>
    <lineage>
        <taxon>Bacteria</taxon>
        <taxon>Bacillati</taxon>
        <taxon>Actinomycetota</taxon>
        <taxon>Actinomycetes</taxon>
        <taxon>Kitasatosporales</taxon>
        <taxon>Streptomycetaceae</taxon>
        <taxon>Streptomyces</taxon>
        <taxon>Streptomyces violaceusniger group</taxon>
    </lineage>
</organism>
<dbReference type="SUPFAM" id="SSF53474">
    <property type="entry name" value="alpha/beta-Hydrolases"/>
    <property type="match status" value="1"/>
</dbReference>
<evidence type="ECO:0000259" key="1">
    <source>
        <dbReference type="Pfam" id="PF12697"/>
    </source>
</evidence>
<dbReference type="PANTHER" id="PTHR37017">
    <property type="entry name" value="AB HYDROLASE-1 DOMAIN-CONTAINING PROTEIN-RELATED"/>
    <property type="match status" value="1"/>
</dbReference>
<proteinExistence type="predicted"/>
<dbReference type="InterPro" id="IPR000073">
    <property type="entry name" value="AB_hydrolase_1"/>
</dbReference>
<evidence type="ECO:0000313" key="3">
    <source>
        <dbReference type="Proteomes" id="UP000281594"/>
    </source>
</evidence>
<dbReference type="EMBL" id="QYCY01000001">
    <property type="protein sequence ID" value="RLV77203.1"/>
    <property type="molecule type" value="Genomic_DNA"/>
</dbReference>
<dbReference type="InterPro" id="IPR029058">
    <property type="entry name" value="AB_hydrolase_fold"/>
</dbReference>
<reference evidence="2 3" key="1">
    <citation type="journal article" date="2018" name="J. Biol. Chem.">
        <title>Discovery of the actinoplanic acid pathway in Streptomyces rapamycinicus reveals a genetically conserved synergism with rapamycin.</title>
        <authorList>
            <person name="Mrak P."/>
            <person name="Krastel P."/>
            <person name="Pivk Lukancic P."/>
            <person name="Tao J."/>
            <person name="Pistorius D."/>
            <person name="Moore C.M."/>
        </authorList>
    </citation>
    <scope>NUCLEOTIDE SEQUENCE [LARGE SCALE GENOMIC DNA]</scope>
    <source>
        <strain evidence="2 3">NRRL 5491</strain>
    </source>
</reference>
<dbReference type="Proteomes" id="UP000281594">
    <property type="component" value="Unassembled WGS sequence"/>
</dbReference>
<evidence type="ECO:0000313" key="2">
    <source>
        <dbReference type="EMBL" id="RLV77203.1"/>
    </source>
</evidence>
<dbReference type="Gene3D" id="3.40.50.1820">
    <property type="entry name" value="alpha/beta hydrolase"/>
    <property type="match status" value="1"/>
</dbReference>
<sequence length="293" mass="30775">MEATTPVVLVHGFWHGSWCWSLVGEQLASRGVASVAVDLDGHGLKGRSPRSRWARPFDAGAFAVEPSPVAGITASSAAASLVEQVRRIGGGRPCLVVAHSMGGTVATAAAEQAPELFAELMYVTAFAPVSGAPAAQYLRLPENAGEMVAGALSADPASVGALRYDTGDTDRRAVIRETFYNDVTDEVTAEAAISLLTTDAPAGVVSEPITVTAERYGSIPHSYVVCTRDNAIRPTLQRLMVREIDAVSAQPTTVVEMDSSHSPFLSRPAALADVIHVAHRAIHRPDRSRAAGA</sequence>
<dbReference type="AlphaFoldDB" id="A0A3L8RE35"/>
<protein>
    <recommendedName>
        <fullName evidence="1">AB hydrolase-1 domain-containing protein</fullName>
    </recommendedName>
</protein>
<dbReference type="Pfam" id="PF12697">
    <property type="entry name" value="Abhydrolase_6"/>
    <property type="match status" value="1"/>
</dbReference>
<gene>
    <name evidence="2" type="ORF">D3C57_102500</name>
</gene>
<feature type="domain" description="AB hydrolase-1" evidence="1">
    <location>
        <begin position="7"/>
        <end position="274"/>
    </location>
</feature>
<dbReference type="InterPro" id="IPR052897">
    <property type="entry name" value="Sec-Metab_Biosynth_Hydrolase"/>
</dbReference>
<comment type="caution">
    <text evidence="2">The sequence shown here is derived from an EMBL/GenBank/DDBJ whole genome shotgun (WGS) entry which is preliminary data.</text>
</comment>
<dbReference type="STRING" id="1343740.M271_41180"/>